<proteinExistence type="predicted"/>
<dbReference type="Proteomes" id="UP001187682">
    <property type="component" value="Unassembled WGS sequence"/>
</dbReference>
<dbReference type="AlphaFoldDB" id="A0AAE8N3G5"/>
<accession>A0AAE8N3G5</accession>
<comment type="caution">
    <text evidence="1">The sequence shown here is derived from an EMBL/GenBank/DDBJ whole genome shotgun (WGS) entry which is preliminary data.</text>
</comment>
<evidence type="ECO:0000313" key="1">
    <source>
        <dbReference type="EMBL" id="SPO04779.1"/>
    </source>
</evidence>
<reference evidence="1" key="1">
    <citation type="submission" date="2018-03" db="EMBL/GenBank/DDBJ databases">
        <authorList>
            <person name="Guldener U."/>
        </authorList>
    </citation>
    <scope>NUCLEOTIDE SEQUENCE</scope>
</reference>
<keyword evidence="2" id="KW-1185">Reference proteome</keyword>
<protein>
    <submittedName>
        <fullName evidence="1">Uncharacterized protein</fullName>
    </submittedName>
</protein>
<dbReference type="EMBL" id="ONZQ02000011">
    <property type="protein sequence ID" value="SPO04779.1"/>
    <property type="molecule type" value="Genomic_DNA"/>
</dbReference>
<gene>
    <name evidence="1" type="ORF">DNG_07464</name>
</gene>
<organism evidence="1 2">
    <name type="scientific">Cephalotrichum gorgonifer</name>
    <dbReference type="NCBI Taxonomy" id="2041049"/>
    <lineage>
        <taxon>Eukaryota</taxon>
        <taxon>Fungi</taxon>
        <taxon>Dikarya</taxon>
        <taxon>Ascomycota</taxon>
        <taxon>Pezizomycotina</taxon>
        <taxon>Sordariomycetes</taxon>
        <taxon>Hypocreomycetidae</taxon>
        <taxon>Microascales</taxon>
        <taxon>Microascaceae</taxon>
        <taxon>Cephalotrichum</taxon>
    </lineage>
</organism>
<sequence>MSLLQSPAVPGHVVGLNRIFSFRVDEQVNHDEEVTKRLKKAERPDRIYGLRQTRNIENLLYDVAKRQNNIVNSNGPAQVQDVLGLPALDQPMNQHGDRQLFPFLVLEAKSGTSSDDWHSIQMQTAFSIRTLLETQNKLRIAAGPESKWQSGPLVWFLLNKGEDWRLSAAYVEDGQERANTIGNVDYRIIDLWQGSILFRDKAFQLLLLVDYIFDWARDSYREDIIRELRVLATGDNDAASALYPDSALLSTHQLDDVGQSIESTDQDPSDFNSFRSAQTSFVDLDSDAGAFRHAALVESRNKESLQALETKLASFIDSSTGQMEGLQLAISTMSQSSLSIGKQDAEAVLKLLNGHSAMLARCLRFCESGLREITAATGAAVKHAEAFDKARQWIGNIGFDGSWIPDAPPISVDRVIARDQAVQGVGNMSGEAAKDFFK</sequence>
<evidence type="ECO:0000313" key="2">
    <source>
        <dbReference type="Proteomes" id="UP001187682"/>
    </source>
</evidence>
<name>A0AAE8N3G5_9PEZI</name>